<evidence type="ECO:0000313" key="2">
    <source>
        <dbReference type="Proteomes" id="UP000298545"/>
    </source>
</evidence>
<name>A0A4D7DR90_9HYPH</name>
<dbReference type="Proteomes" id="UP000298545">
    <property type="component" value="Chromosome circular"/>
</dbReference>
<sequence length="91" mass="10154">MAKVICRLAISLCRKLRNGPSRGEIGTTHSPYSLLSPLRWAKRCHLPISPLEGEMSGRTEGGATATSLKWKEHLRLLLFDPRCTNLSLQPE</sequence>
<accession>A0A4D7DR90</accession>
<proteinExistence type="predicted"/>
<evidence type="ECO:0000313" key="1">
    <source>
        <dbReference type="EMBL" id="QCI98217.1"/>
    </source>
</evidence>
<organism evidence="1 2">
    <name type="scientific">Agrobacterium larrymoorei</name>
    <dbReference type="NCBI Taxonomy" id="160699"/>
    <lineage>
        <taxon>Bacteria</taxon>
        <taxon>Pseudomonadati</taxon>
        <taxon>Pseudomonadota</taxon>
        <taxon>Alphaproteobacteria</taxon>
        <taxon>Hyphomicrobiales</taxon>
        <taxon>Rhizobiaceae</taxon>
        <taxon>Rhizobium/Agrobacterium group</taxon>
        <taxon>Agrobacterium</taxon>
    </lineage>
</organism>
<dbReference type="EMBL" id="CP039691">
    <property type="protein sequence ID" value="QCI98217.1"/>
    <property type="molecule type" value="Genomic_DNA"/>
</dbReference>
<dbReference type="KEGG" id="alf:CFBP5473_10040"/>
<protein>
    <recommendedName>
        <fullName evidence="3">Propionyl-coenzyme A carboxylase alpha polypeptide</fullName>
    </recommendedName>
</protein>
<gene>
    <name evidence="1" type="ORF">CFBP5473_10040</name>
</gene>
<dbReference type="OrthoDB" id="8304274at2"/>
<reference evidence="1 2" key="1">
    <citation type="submission" date="2019-04" db="EMBL/GenBank/DDBJ databases">
        <title>Complete genome sequence of Agrobacterium larrymoorei CFBP5473.</title>
        <authorList>
            <person name="Haryono M."/>
            <person name="Chou L."/>
            <person name="Lin Y.-C."/>
            <person name="Lai E.-M."/>
            <person name="Kuo C.-H."/>
        </authorList>
    </citation>
    <scope>NUCLEOTIDE SEQUENCE [LARGE SCALE GENOMIC DNA]</scope>
    <source>
        <strain evidence="1 2">CFBP5473</strain>
    </source>
</reference>
<evidence type="ECO:0008006" key="3">
    <source>
        <dbReference type="Google" id="ProtNLM"/>
    </source>
</evidence>
<dbReference type="AlphaFoldDB" id="A0A4D7DR90"/>